<comment type="similarity">
    <text evidence="1">Belongs to the WXG100 family.</text>
</comment>
<keyword evidence="3" id="KW-1185">Reference proteome</keyword>
<dbReference type="KEGG" id="nah:F5544_00065"/>
<evidence type="ECO:0000313" key="3">
    <source>
        <dbReference type="Proteomes" id="UP000503540"/>
    </source>
</evidence>
<dbReference type="InterPro" id="IPR010310">
    <property type="entry name" value="T7SS_ESAT-6-like"/>
</dbReference>
<evidence type="ECO:0000256" key="1">
    <source>
        <dbReference type="RuleBase" id="RU362001"/>
    </source>
</evidence>
<dbReference type="InterPro" id="IPR036689">
    <property type="entry name" value="ESAT-6-like_sf"/>
</dbReference>
<protein>
    <recommendedName>
        <fullName evidence="1">ESAT-6-like protein</fullName>
    </recommendedName>
</protein>
<reference evidence="2 3" key="1">
    <citation type="journal article" date="2019" name="ACS Chem. Biol.">
        <title>Identification and Mobilization of a Cryptic Antibiotic Biosynthesis Gene Locus from a Human-Pathogenic Nocardia Isolate.</title>
        <authorList>
            <person name="Herisse M."/>
            <person name="Ishida K."/>
            <person name="Porter J.L."/>
            <person name="Howden B."/>
            <person name="Hertweck C."/>
            <person name="Stinear T.P."/>
            <person name="Pidot S.J."/>
        </authorList>
    </citation>
    <scope>NUCLEOTIDE SEQUENCE [LARGE SCALE GENOMIC DNA]</scope>
    <source>
        <strain evidence="2 3">AUSMDU00012717</strain>
    </source>
</reference>
<dbReference type="EMBL" id="CP046172">
    <property type="protein sequence ID" value="QIS07949.1"/>
    <property type="molecule type" value="Genomic_DNA"/>
</dbReference>
<dbReference type="Pfam" id="PF06013">
    <property type="entry name" value="WXG100"/>
    <property type="match status" value="1"/>
</dbReference>
<dbReference type="Gene3D" id="1.10.287.1060">
    <property type="entry name" value="ESAT-6-like"/>
    <property type="match status" value="1"/>
</dbReference>
<gene>
    <name evidence="2" type="ORF">F5544_00065</name>
</gene>
<organism evidence="2 3">
    <name type="scientific">Nocardia arthritidis</name>
    <dbReference type="NCBI Taxonomy" id="228602"/>
    <lineage>
        <taxon>Bacteria</taxon>
        <taxon>Bacillati</taxon>
        <taxon>Actinomycetota</taxon>
        <taxon>Actinomycetes</taxon>
        <taxon>Mycobacteriales</taxon>
        <taxon>Nocardiaceae</taxon>
        <taxon>Nocardia</taxon>
    </lineage>
</organism>
<sequence length="99" mass="11189">MMSDDYSYRVDLTQLDEAIEAMASFGTEVDGILADVDRHVADLHLSWSSDAAQAQRAAHDRWMAGAAEMRENLDELREVAHRAHTHYSEVGRTNEGMWP</sequence>
<evidence type="ECO:0000313" key="2">
    <source>
        <dbReference type="EMBL" id="QIS07949.1"/>
    </source>
</evidence>
<dbReference type="Proteomes" id="UP000503540">
    <property type="component" value="Chromosome"/>
</dbReference>
<proteinExistence type="inferred from homology"/>
<name>A0A6G9Y413_9NOCA</name>
<dbReference type="NCBIfam" id="TIGR03930">
    <property type="entry name" value="WXG100_ESAT6"/>
    <property type="match status" value="1"/>
</dbReference>
<dbReference type="AlphaFoldDB" id="A0A6G9Y413"/>
<dbReference type="SUPFAM" id="SSF140453">
    <property type="entry name" value="EsxAB dimer-like"/>
    <property type="match status" value="1"/>
</dbReference>
<accession>A0A6G9Y413</accession>